<accession>A0A3S5APD4</accession>
<evidence type="ECO:0000313" key="2">
    <source>
        <dbReference type="Proteomes" id="UP000784294"/>
    </source>
</evidence>
<proteinExistence type="predicted"/>
<dbReference type="AlphaFoldDB" id="A0A3S5APD4"/>
<dbReference type="Proteomes" id="UP000784294">
    <property type="component" value="Unassembled WGS sequence"/>
</dbReference>
<evidence type="ECO:0000313" key="1">
    <source>
        <dbReference type="EMBL" id="VEL34541.1"/>
    </source>
</evidence>
<organism evidence="1 2">
    <name type="scientific">Protopolystoma xenopodis</name>
    <dbReference type="NCBI Taxonomy" id="117903"/>
    <lineage>
        <taxon>Eukaryota</taxon>
        <taxon>Metazoa</taxon>
        <taxon>Spiralia</taxon>
        <taxon>Lophotrochozoa</taxon>
        <taxon>Platyhelminthes</taxon>
        <taxon>Monogenea</taxon>
        <taxon>Polyopisthocotylea</taxon>
        <taxon>Polystomatidea</taxon>
        <taxon>Polystomatidae</taxon>
        <taxon>Protopolystoma</taxon>
    </lineage>
</organism>
<sequence>MAERLLICSSSKLPGIGLPNWRVWSRYAIRPTLTSEELRQRVSAAGGGSSGSTWSDLTEPSSLDRIALRPGEESYHQPKFSRPAYNQKLYEGGLLPRLPFTDKPVDKPEFRPKDMWAPHRAVFGQNDYIGEFHLAVH</sequence>
<gene>
    <name evidence="1" type="ORF">PXEA_LOCUS27981</name>
</gene>
<keyword evidence="2" id="KW-1185">Reference proteome</keyword>
<protein>
    <submittedName>
        <fullName evidence="1">Uncharacterized protein</fullName>
    </submittedName>
</protein>
<comment type="caution">
    <text evidence="1">The sequence shown here is derived from an EMBL/GenBank/DDBJ whole genome shotgun (WGS) entry which is preliminary data.</text>
</comment>
<dbReference type="EMBL" id="CAAALY010247878">
    <property type="protein sequence ID" value="VEL34541.1"/>
    <property type="molecule type" value="Genomic_DNA"/>
</dbReference>
<reference evidence="1" key="1">
    <citation type="submission" date="2018-11" db="EMBL/GenBank/DDBJ databases">
        <authorList>
            <consortium name="Pathogen Informatics"/>
        </authorList>
    </citation>
    <scope>NUCLEOTIDE SEQUENCE</scope>
</reference>
<name>A0A3S5APD4_9PLAT</name>
<dbReference type="OrthoDB" id="10059330at2759"/>